<evidence type="ECO:0000256" key="7">
    <source>
        <dbReference type="ARBA" id="ARBA00023128"/>
    </source>
</evidence>
<evidence type="ECO:0000313" key="10">
    <source>
        <dbReference type="EMBL" id="KAJ8904312.1"/>
    </source>
</evidence>
<reference evidence="10 11" key="1">
    <citation type="journal article" date="2023" name="Nat. Commun.">
        <title>Origin of minicircular mitochondrial genomes in red algae.</title>
        <authorList>
            <person name="Lee Y."/>
            <person name="Cho C.H."/>
            <person name="Lee Y.M."/>
            <person name="Park S.I."/>
            <person name="Yang J.H."/>
            <person name="West J.A."/>
            <person name="Bhattacharya D."/>
            <person name="Yoon H.S."/>
        </authorList>
    </citation>
    <scope>NUCLEOTIDE SEQUENCE [LARGE SCALE GENOMIC DNA]</scope>
    <source>
        <strain evidence="10 11">CCMP1338</strain>
        <tissue evidence="10">Whole cell</tissue>
    </source>
</reference>
<evidence type="ECO:0000256" key="9">
    <source>
        <dbReference type="RuleBase" id="RU367010"/>
    </source>
</evidence>
<dbReference type="InterPro" id="IPR006885">
    <property type="entry name" value="NADH_UbQ_FeS_4_mit-like"/>
</dbReference>
<dbReference type="PANTHER" id="PTHR12219">
    <property type="entry name" value="NADH-UBIQUINONE OXIDOREDUCTASE"/>
    <property type="match status" value="1"/>
</dbReference>
<dbReference type="Proteomes" id="UP001157974">
    <property type="component" value="Unassembled WGS sequence"/>
</dbReference>
<keyword evidence="2 9" id="KW-0813">Transport</keyword>
<keyword evidence="6 9" id="KW-0249">Electron transport</keyword>
<organism evidence="10 11">
    <name type="scientific">Rhodosorus marinus</name>
    <dbReference type="NCBI Taxonomy" id="101924"/>
    <lineage>
        <taxon>Eukaryota</taxon>
        <taxon>Rhodophyta</taxon>
        <taxon>Stylonematophyceae</taxon>
        <taxon>Stylonematales</taxon>
        <taxon>Stylonemataceae</taxon>
        <taxon>Rhodosorus</taxon>
    </lineage>
</organism>
<evidence type="ECO:0000256" key="3">
    <source>
        <dbReference type="ARBA" id="ARBA00022660"/>
    </source>
</evidence>
<evidence type="ECO:0000313" key="11">
    <source>
        <dbReference type="Proteomes" id="UP001157974"/>
    </source>
</evidence>
<evidence type="ECO:0000256" key="2">
    <source>
        <dbReference type="ARBA" id="ARBA00022448"/>
    </source>
</evidence>
<dbReference type="PANTHER" id="PTHR12219:SF8">
    <property type="entry name" value="NADH DEHYDROGENASE [UBIQUINONE] IRON-SULFUR PROTEIN 4, MITOCHONDRIAL"/>
    <property type="match status" value="1"/>
</dbReference>
<evidence type="ECO:0000256" key="8">
    <source>
        <dbReference type="ARBA" id="ARBA00023136"/>
    </source>
</evidence>
<proteinExistence type="inferred from homology"/>
<keyword evidence="4 9" id="KW-0999">Mitochondrion inner membrane</keyword>
<evidence type="ECO:0000256" key="4">
    <source>
        <dbReference type="ARBA" id="ARBA00022792"/>
    </source>
</evidence>
<comment type="function">
    <text evidence="9">Accessory subunit of the mitochondrial membrane respiratory chain NADH dehydrogenase (Complex I), that is believed not to be involved in catalysis. Complex I functions in the transfer of electrons from NADH to the respiratory chain. The immediate electron acceptor for the enzyme is believed to be ubiquinone.</text>
</comment>
<name>A0AAV8UT94_9RHOD</name>
<dbReference type="GO" id="GO:0022900">
    <property type="term" value="P:electron transport chain"/>
    <property type="evidence" value="ECO:0007669"/>
    <property type="project" value="InterPro"/>
</dbReference>
<dbReference type="GO" id="GO:0005743">
    <property type="term" value="C:mitochondrial inner membrane"/>
    <property type="evidence" value="ECO:0007669"/>
    <property type="project" value="UniProtKB-SubCell"/>
</dbReference>
<protein>
    <recommendedName>
        <fullName evidence="9">NADH dehydrogenase [ubiquinone] iron-sulfur protein 4, mitochondrial</fullName>
    </recommendedName>
</protein>
<comment type="subcellular location">
    <subcellularLocation>
        <location evidence="9">Mitochondrion inner membrane</location>
        <topology evidence="9">Peripheral membrane protein</topology>
        <orientation evidence="9">Matrix side</orientation>
    </subcellularLocation>
</comment>
<keyword evidence="3 9" id="KW-0679">Respiratory chain</keyword>
<evidence type="ECO:0000256" key="1">
    <source>
        <dbReference type="ARBA" id="ARBA00005882"/>
    </source>
</evidence>
<sequence>MSVWRNLVFRGKALALGGRGSVLREFHGSSCALKSSSKVQGEVAAVKEGRGEVAEAAEENPHNKVFMLSGAPDEHVSRHVRIYRPARSAMQQGKKSKNATWHLRFEKTDGDVDRWTNPLMGWTSTGDPLTNLNVSFPTQEAAVEYAVRNGFHYTIEDRLPEKENVRKFQAFGRSMVHQWRHNQIPVYEDDK</sequence>
<accession>A0AAV8UT94</accession>
<keyword evidence="8 9" id="KW-0472">Membrane</keyword>
<evidence type="ECO:0000256" key="5">
    <source>
        <dbReference type="ARBA" id="ARBA00022946"/>
    </source>
</evidence>
<gene>
    <name evidence="10" type="ORF">NDN08_000833</name>
</gene>
<dbReference type="Pfam" id="PF04800">
    <property type="entry name" value="NDUS4"/>
    <property type="match status" value="1"/>
</dbReference>
<comment type="similarity">
    <text evidence="1 9">Belongs to the complex I NDUFS4 subunit family.</text>
</comment>
<evidence type="ECO:0000256" key="6">
    <source>
        <dbReference type="ARBA" id="ARBA00022982"/>
    </source>
</evidence>
<keyword evidence="5 9" id="KW-0809">Transit peptide</keyword>
<keyword evidence="11" id="KW-1185">Reference proteome</keyword>
<dbReference type="EMBL" id="JAMWBK010000006">
    <property type="protein sequence ID" value="KAJ8904312.1"/>
    <property type="molecule type" value="Genomic_DNA"/>
</dbReference>
<dbReference type="AlphaFoldDB" id="A0AAV8UT94"/>
<keyword evidence="7 9" id="KW-0496">Mitochondrion</keyword>
<dbReference type="Gene3D" id="3.30.160.190">
    <property type="entry name" value="atu1810 like domain"/>
    <property type="match status" value="1"/>
</dbReference>
<comment type="caution">
    <text evidence="10">The sequence shown here is derived from an EMBL/GenBank/DDBJ whole genome shotgun (WGS) entry which is preliminary data.</text>
</comment>
<dbReference type="InterPro" id="IPR038532">
    <property type="entry name" value="NDUFS4-like_sf"/>
</dbReference>